<evidence type="ECO:0000259" key="3">
    <source>
        <dbReference type="Pfam" id="PF02902"/>
    </source>
</evidence>
<dbReference type="GO" id="GO:0008234">
    <property type="term" value="F:cysteine-type peptidase activity"/>
    <property type="evidence" value="ECO:0007669"/>
    <property type="project" value="InterPro"/>
</dbReference>
<dbReference type="PANTHER" id="PTHR33022:SF21">
    <property type="entry name" value="UBIQUITIN-LIKE PROTEASE FAMILY PROFILE DOMAIN-CONTAINING PROTEIN"/>
    <property type="match status" value="1"/>
</dbReference>
<evidence type="ECO:0000313" key="4">
    <source>
        <dbReference type="EMBL" id="PHT32522.1"/>
    </source>
</evidence>
<gene>
    <name evidence="4" type="ORF">CQW23_28859</name>
</gene>
<dbReference type="OrthoDB" id="1300832at2759"/>
<dbReference type="EMBL" id="MLFT02000012">
    <property type="protein sequence ID" value="PHT32522.1"/>
    <property type="molecule type" value="Genomic_DNA"/>
</dbReference>
<comment type="caution">
    <text evidence="4">The sequence shown here is derived from an EMBL/GenBank/DDBJ whole genome shotgun (WGS) entry which is preliminary data.</text>
</comment>
<accession>A0A2G2VHS4</accession>
<reference evidence="5" key="2">
    <citation type="journal article" date="2017" name="J. Anim. Genet.">
        <title>Multiple reference genome sequences of hot pepper reveal the massive evolution of plant disease resistance genes by retroduplication.</title>
        <authorList>
            <person name="Kim S."/>
            <person name="Park J."/>
            <person name="Yeom S.-I."/>
            <person name="Kim Y.-M."/>
            <person name="Seo E."/>
            <person name="Kim K.-T."/>
            <person name="Kim M.-S."/>
            <person name="Lee J.M."/>
            <person name="Cheong K."/>
            <person name="Shin H.-S."/>
            <person name="Kim S.-B."/>
            <person name="Han K."/>
            <person name="Lee J."/>
            <person name="Park M."/>
            <person name="Lee H.-A."/>
            <person name="Lee H.-Y."/>
            <person name="Lee Y."/>
            <person name="Oh S."/>
            <person name="Lee J.H."/>
            <person name="Choi E."/>
            <person name="Choi E."/>
            <person name="Lee S.E."/>
            <person name="Jeon J."/>
            <person name="Kim H."/>
            <person name="Choi G."/>
            <person name="Song H."/>
            <person name="Lee J."/>
            <person name="Lee S.-C."/>
            <person name="Kwon J.-K."/>
            <person name="Lee H.-Y."/>
            <person name="Koo N."/>
            <person name="Hong Y."/>
            <person name="Kim R.W."/>
            <person name="Kang W.-H."/>
            <person name="Huh J.H."/>
            <person name="Kang B.-C."/>
            <person name="Yang T.-J."/>
            <person name="Lee Y.-H."/>
            <person name="Bennetzen J.L."/>
            <person name="Choi D."/>
        </authorList>
    </citation>
    <scope>NUCLEOTIDE SEQUENCE [LARGE SCALE GENOMIC DNA]</scope>
    <source>
        <strain evidence="5">cv. PBC81</strain>
    </source>
</reference>
<dbReference type="Proteomes" id="UP000224567">
    <property type="component" value="Unassembled WGS sequence"/>
</dbReference>
<dbReference type="Gene3D" id="1.10.418.20">
    <property type="match status" value="1"/>
</dbReference>
<feature type="domain" description="Ubiquitin-like protease family profile" evidence="3">
    <location>
        <begin position="128"/>
        <end position="172"/>
    </location>
</feature>
<evidence type="ECO:0000256" key="2">
    <source>
        <dbReference type="ARBA" id="ARBA00022801"/>
    </source>
</evidence>
<name>A0A2G2VHS4_CAPBA</name>
<reference evidence="4 5" key="1">
    <citation type="journal article" date="2017" name="Genome Biol.">
        <title>New reference genome sequences of hot pepper reveal the massive evolution of plant disease-resistance genes by retroduplication.</title>
        <authorList>
            <person name="Kim S."/>
            <person name="Park J."/>
            <person name="Yeom S.I."/>
            <person name="Kim Y.M."/>
            <person name="Seo E."/>
            <person name="Kim K.T."/>
            <person name="Kim M.S."/>
            <person name="Lee J.M."/>
            <person name="Cheong K."/>
            <person name="Shin H.S."/>
            <person name="Kim S.B."/>
            <person name="Han K."/>
            <person name="Lee J."/>
            <person name="Park M."/>
            <person name="Lee H.A."/>
            <person name="Lee H.Y."/>
            <person name="Lee Y."/>
            <person name="Oh S."/>
            <person name="Lee J.H."/>
            <person name="Choi E."/>
            <person name="Choi E."/>
            <person name="Lee S.E."/>
            <person name="Jeon J."/>
            <person name="Kim H."/>
            <person name="Choi G."/>
            <person name="Song H."/>
            <person name="Lee J."/>
            <person name="Lee S.C."/>
            <person name="Kwon J.K."/>
            <person name="Lee H.Y."/>
            <person name="Koo N."/>
            <person name="Hong Y."/>
            <person name="Kim R.W."/>
            <person name="Kang W.H."/>
            <person name="Huh J.H."/>
            <person name="Kang B.C."/>
            <person name="Yang T.J."/>
            <person name="Lee Y.H."/>
            <person name="Bennetzen J.L."/>
            <person name="Choi D."/>
        </authorList>
    </citation>
    <scope>NUCLEOTIDE SEQUENCE [LARGE SCALE GENOMIC DNA]</scope>
    <source>
        <strain evidence="5">cv. PBC81</strain>
    </source>
</reference>
<keyword evidence="2" id="KW-0378">Hydrolase</keyword>
<protein>
    <recommendedName>
        <fullName evidence="3">Ubiquitin-like protease family profile domain-containing protein</fullName>
    </recommendedName>
</protein>
<evidence type="ECO:0000256" key="1">
    <source>
        <dbReference type="ARBA" id="ARBA00022670"/>
    </source>
</evidence>
<keyword evidence="1" id="KW-0645">Protease</keyword>
<dbReference type="PANTHER" id="PTHR33022">
    <property type="entry name" value="DUF1985 DOMAIN-CONTAINING PROTEIN"/>
    <property type="match status" value="1"/>
</dbReference>
<dbReference type="InterPro" id="IPR003653">
    <property type="entry name" value="Peptidase_C48_C"/>
</dbReference>
<proteinExistence type="predicted"/>
<dbReference type="GO" id="GO:0006508">
    <property type="term" value="P:proteolysis"/>
    <property type="evidence" value="ECO:0007669"/>
    <property type="project" value="UniProtKB-KW"/>
</dbReference>
<organism evidence="4 5">
    <name type="scientific">Capsicum baccatum</name>
    <name type="common">Peruvian pepper</name>
    <dbReference type="NCBI Taxonomy" id="33114"/>
    <lineage>
        <taxon>Eukaryota</taxon>
        <taxon>Viridiplantae</taxon>
        <taxon>Streptophyta</taxon>
        <taxon>Embryophyta</taxon>
        <taxon>Tracheophyta</taxon>
        <taxon>Spermatophyta</taxon>
        <taxon>Magnoliopsida</taxon>
        <taxon>eudicotyledons</taxon>
        <taxon>Gunneridae</taxon>
        <taxon>Pentapetalae</taxon>
        <taxon>asterids</taxon>
        <taxon>lamiids</taxon>
        <taxon>Solanales</taxon>
        <taxon>Solanaceae</taxon>
        <taxon>Solanoideae</taxon>
        <taxon>Capsiceae</taxon>
        <taxon>Capsicum</taxon>
    </lineage>
</organism>
<evidence type="ECO:0000313" key="5">
    <source>
        <dbReference type="Proteomes" id="UP000224567"/>
    </source>
</evidence>
<sequence length="225" mass="25078">MPVSFFSSLTPGLLTEPTSLETSLKPSPLPPTFTIDRQSLVAPQWSPSSSLFLTGKDIPSEKNMGAEDLLPFSLVEEFSKFSPYSELQELGGIKNDTTDVISDVDATTKFVNVDSTTCVIEISVNFYLEKGIDKSENDTLSIKVVDELPQQTQCDCGTFICAFVEYVIHGRDIPKEIGIGYVHMRDGDLLWDYGKRKLEAGIKDNTTEKVGRLFGKENRKRTHQE</sequence>
<dbReference type="Pfam" id="PF02902">
    <property type="entry name" value="Peptidase_C48"/>
    <property type="match status" value="1"/>
</dbReference>
<keyword evidence="5" id="KW-1185">Reference proteome</keyword>
<dbReference type="AlphaFoldDB" id="A0A2G2VHS4"/>